<evidence type="ECO:0000256" key="7">
    <source>
        <dbReference type="ARBA" id="ARBA00022580"/>
    </source>
</evidence>
<evidence type="ECO:0000313" key="11">
    <source>
        <dbReference type="EMBL" id="AAR86141.1"/>
    </source>
</evidence>
<dbReference type="EMBL" id="AY261359">
    <property type="protein sequence ID" value="AAR86141.1"/>
    <property type="molecule type" value="Genomic_DNA"/>
</dbReference>
<evidence type="ECO:0000256" key="4">
    <source>
        <dbReference type="ARBA" id="ARBA00010934"/>
    </source>
</evidence>
<evidence type="ECO:0000313" key="12">
    <source>
        <dbReference type="Proteomes" id="UP000105204"/>
    </source>
</evidence>
<evidence type="ECO:0000256" key="6">
    <source>
        <dbReference type="ARBA" id="ARBA00022562"/>
    </source>
</evidence>
<protein>
    <submittedName>
        <fullName evidence="11">UL21 tegument protein</fullName>
    </submittedName>
</protein>
<evidence type="ECO:0000256" key="9">
    <source>
        <dbReference type="ARBA" id="ARBA00023200"/>
    </source>
</evidence>
<proteinExistence type="inferred from homology"/>
<comment type="similarity">
    <text evidence="4">Belongs to the alphaherpesvirinae UL21 protein family.</text>
</comment>
<dbReference type="GO" id="GO:0042025">
    <property type="term" value="C:host cell nucleus"/>
    <property type="evidence" value="ECO:0007669"/>
    <property type="project" value="UniProtKB-SubCell"/>
</dbReference>
<comment type="subcellular location">
    <subcellularLocation>
        <location evidence="2">Host cytoplasm</location>
    </subcellularLocation>
    <subcellularLocation>
        <location evidence="1">Host nucleus</location>
    </subcellularLocation>
    <subcellularLocation>
        <location evidence="3">Virion tegument</location>
    </subcellularLocation>
</comment>
<dbReference type="KEGG" id="vg:36931277"/>
<gene>
    <name evidence="11" type="ORF">BHV5-36</name>
</gene>
<accession>Q6X232</accession>
<dbReference type="RefSeq" id="NP_954927.1">
    <property type="nucleotide sequence ID" value="NC_005261.3"/>
</dbReference>
<keyword evidence="12" id="KW-1185">Reference proteome</keyword>
<organism evidence="11 12">
    <name type="scientific">Bovine alphaherpesvirus 5</name>
    <dbReference type="NCBI Taxonomy" id="35244"/>
    <lineage>
        <taxon>Viruses</taxon>
        <taxon>Duplodnaviria</taxon>
        <taxon>Heunggongvirae</taxon>
        <taxon>Peploviricota</taxon>
        <taxon>Herviviricetes</taxon>
        <taxon>Herpesvirales</taxon>
        <taxon>Orthoherpesviridae</taxon>
        <taxon>Alphaherpesvirinae</taxon>
        <taxon>Varicellovirus</taxon>
        <taxon>Varicellovirus bovinealpha5</taxon>
    </lineage>
</organism>
<feature type="region of interest" description="Disordered" evidence="10">
    <location>
        <begin position="430"/>
        <end position="463"/>
    </location>
</feature>
<dbReference type="Pfam" id="PF03252">
    <property type="entry name" value="Herpes_UL21"/>
    <property type="match status" value="1"/>
</dbReference>
<keyword evidence="9" id="KW-1035">Host cytoplasm</keyword>
<keyword evidence="7" id="KW-0920">Virion tegument</keyword>
<sequence>MEFAYRSVVAHNGVSFYVPAAGDVAYFVYAGTVVSVARGGGEAVKFGLELRGPRRGDRAVAGYTRAELARAAGPLAPAAGAADNGDPDGGGVFVDCLARLRPRGGAPAAGADLCGRFDVPVGDPYLAECFVSLGVASGLVLTTGYHDTERRVLHLFDVPTITNALSGFVYAPNRECFALMQACLPAPPAPARPLLRGLFERVAAEAGRGSGADGVGEDARPPATEVIVTAARAAGVRRVGAGADDGGAGPHAAGAGGKKRPPGRRGAAVSNFVQVRLIPRTHNAWAVAAPPSRGDDPLPRLCAVVRCADAVVLKSDHWAGIDETLNEARGDLVRATAALFGPRGRRGFVGESVADYGFSFCQRFALCQFLLSRWGMASCYGALEHLAESYVANYPHRAAAPLDEGTVADAANDVLRELCALGRFAEALARADPGEPPAPTPARGAGGGGSGGDGDSDGDGDDAAARALDLEMTAVLSLASRHTRRRITETGSADELRRVEGHIRAMLVHLYAGGGLPELARALARALGTAAPYVTLIEAEQLTAFDRAPAARHGVRYLRALVNRRLGVAGITPPSDDEYADVDSEEEEEEAEEEASAGGGAGD</sequence>
<reference evidence="11 12" key="1">
    <citation type="journal article" date="2003" name="J. Virol.">
        <title>Genome of bovine herpesvirus 5.</title>
        <authorList>
            <person name="Delhon G."/>
            <person name="Moraes M.P."/>
            <person name="Lu Z."/>
            <person name="Afonso C.L."/>
            <person name="Flores E.F."/>
            <person name="Weiblen R."/>
            <person name="Kutish G.F."/>
            <person name="Rock D.L."/>
        </authorList>
    </citation>
    <scope>NUCLEOTIDE SEQUENCE [LARGE SCALE GENOMIC DNA]</scope>
    <source>
        <strain evidence="11">SV507/99</strain>
    </source>
</reference>
<dbReference type="Proteomes" id="UP000105204">
    <property type="component" value="Segment"/>
</dbReference>
<feature type="region of interest" description="Disordered" evidence="10">
    <location>
        <begin position="570"/>
        <end position="603"/>
    </location>
</feature>
<name>Q6X232_9ALPH</name>
<evidence type="ECO:0000256" key="1">
    <source>
        <dbReference type="ARBA" id="ARBA00004147"/>
    </source>
</evidence>
<evidence type="ECO:0000256" key="3">
    <source>
        <dbReference type="ARBA" id="ARBA00004535"/>
    </source>
</evidence>
<dbReference type="GeneID" id="36931277"/>
<keyword evidence="8" id="KW-0946">Virion</keyword>
<keyword evidence="6" id="KW-1048">Host nucleus</keyword>
<evidence type="ECO:0000256" key="8">
    <source>
        <dbReference type="ARBA" id="ARBA00022844"/>
    </source>
</evidence>
<dbReference type="GO" id="GO:0030430">
    <property type="term" value="C:host cell cytoplasm"/>
    <property type="evidence" value="ECO:0007669"/>
    <property type="project" value="UniProtKB-SubCell"/>
</dbReference>
<evidence type="ECO:0000256" key="10">
    <source>
        <dbReference type="SAM" id="MobiDB-lite"/>
    </source>
</evidence>
<comment type="subunit">
    <text evidence="5">Interacts (via C-terminus) with UL16.</text>
</comment>
<dbReference type="InterPro" id="IPR004936">
    <property type="entry name" value="Herpes_UL21"/>
</dbReference>
<feature type="compositionally biased region" description="Gly residues" evidence="10">
    <location>
        <begin position="444"/>
        <end position="453"/>
    </location>
</feature>
<feature type="region of interest" description="Disordered" evidence="10">
    <location>
        <begin position="241"/>
        <end position="265"/>
    </location>
</feature>
<evidence type="ECO:0000256" key="5">
    <source>
        <dbReference type="ARBA" id="ARBA00011688"/>
    </source>
</evidence>
<feature type="compositionally biased region" description="Acidic residues" evidence="10">
    <location>
        <begin position="575"/>
        <end position="595"/>
    </location>
</feature>
<evidence type="ECO:0000256" key="2">
    <source>
        <dbReference type="ARBA" id="ARBA00004192"/>
    </source>
</evidence>
<dbReference type="GO" id="GO:0019033">
    <property type="term" value="C:viral tegument"/>
    <property type="evidence" value="ECO:0007669"/>
    <property type="project" value="UniProtKB-SubCell"/>
</dbReference>